<sequence>MSVLTNMARLPTNPIMVSLLAAISTVLGCGVMPAGQARNMTFTVTGFITLPVNMVYTSIANSARVSAIATSEASAKGFVQLLVMQTVFAVLEHQARSALLPDAIISAILGQLTVETSYNPLSCPLVTSPEEEHPQEAMTKNYCIIVGNTVTGICTVLMNMMGKCNMPVNNMVTVTAINGKHLTISGTLSTTNIIMANWSRAMWQSVVDRAVRMLASSPSGSPFFAAVATVASVNHFTSLVVTRRISTLHGIGKISRWVGRVNVLKCATDVTPRTSILTTIASLPTNPIVIPLLAMI</sequence>
<name>A0AAD5N0T0_PARTN</name>
<comment type="caution">
    <text evidence="1">The sequence shown here is derived from an EMBL/GenBank/DDBJ whole genome shotgun (WGS) entry which is preliminary data.</text>
</comment>
<keyword evidence="2" id="KW-1185">Reference proteome</keyword>
<dbReference type="Proteomes" id="UP001196413">
    <property type="component" value="Unassembled WGS sequence"/>
</dbReference>
<organism evidence="1 2">
    <name type="scientific">Parelaphostrongylus tenuis</name>
    <name type="common">Meningeal worm</name>
    <dbReference type="NCBI Taxonomy" id="148309"/>
    <lineage>
        <taxon>Eukaryota</taxon>
        <taxon>Metazoa</taxon>
        <taxon>Ecdysozoa</taxon>
        <taxon>Nematoda</taxon>
        <taxon>Chromadorea</taxon>
        <taxon>Rhabditida</taxon>
        <taxon>Rhabditina</taxon>
        <taxon>Rhabditomorpha</taxon>
        <taxon>Strongyloidea</taxon>
        <taxon>Metastrongylidae</taxon>
        <taxon>Parelaphostrongylus</taxon>
    </lineage>
</organism>
<reference evidence="1" key="1">
    <citation type="submission" date="2021-06" db="EMBL/GenBank/DDBJ databases">
        <title>Parelaphostrongylus tenuis whole genome reference sequence.</title>
        <authorList>
            <person name="Garwood T.J."/>
            <person name="Larsen P.A."/>
            <person name="Fountain-Jones N.M."/>
            <person name="Garbe J.R."/>
            <person name="Macchietto M.G."/>
            <person name="Kania S.A."/>
            <person name="Gerhold R.W."/>
            <person name="Richards J.E."/>
            <person name="Wolf T.M."/>
        </authorList>
    </citation>
    <scope>NUCLEOTIDE SEQUENCE</scope>
    <source>
        <strain evidence="1">MNPRO001-30</strain>
        <tissue evidence="1">Meninges</tissue>
    </source>
</reference>
<protein>
    <submittedName>
        <fullName evidence="1">Uncharacterized protein</fullName>
    </submittedName>
</protein>
<dbReference type="AlphaFoldDB" id="A0AAD5N0T0"/>
<evidence type="ECO:0000313" key="1">
    <source>
        <dbReference type="EMBL" id="KAJ1354929.1"/>
    </source>
</evidence>
<proteinExistence type="predicted"/>
<gene>
    <name evidence="1" type="ORF">KIN20_012026</name>
</gene>
<evidence type="ECO:0000313" key="2">
    <source>
        <dbReference type="Proteomes" id="UP001196413"/>
    </source>
</evidence>
<dbReference type="EMBL" id="JAHQIW010002282">
    <property type="protein sequence ID" value="KAJ1354929.1"/>
    <property type="molecule type" value="Genomic_DNA"/>
</dbReference>
<accession>A0AAD5N0T0</accession>